<evidence type="ECO:0000313" key="2">
    <source>
        <dbReference type="Proteomes" id="UP000014316"/>
    </source>
</evidence>
<reference evidence="1 2" key="1">
    <citation type="journal article" date="2013" name="PLoS ONE">
        <title>Lactobacillus paracasei comparative genomics: towards species pan-genome definition and exploitation of diversity.</title>
        <authorList>
            <person name="Smokvina T."/>
            <person name="Wels M."/>
            <person name="Polka J."/>
            <person name="Chervaux C."/>
            <person name="Brisse S."/>
            <person name="Boekhorst J."/>
            <person name="van Hylckama Vlieg J.E."/>
            <person name="Siezen R.J."/>
        </authorList>
    </citation>
    <scope>NUCLEOTIDE SEQUENCE [LARGE SCALE GENOMIC DNA]</scope>
    <source>
        <strain evidence="1 2">Lpp123</strain>
    </source>
</reference>
<gene>
    <name evidence="1" type="ORF">Lpp123_17898</name>
</gene>
<name>A0A829GEZ3_LACPA</name>
<feature type="non-terminal residue" evidence="1">
    <location>
        <position position="35"/>
    </location>
</feature>
<dbReference type="AlphaFoldDB" id="A0A829GEZ3"/>
<accession>A0A829GEZ3</accession>
<evidence type="ECO:0000313" key="1">
    <source>
        <dbReference type="EMBL" id="EPC47981.1"/>
    </source>
</evidence>
<organism evidence="1 2">
    <name type="scientific">Lacticaseibacillus paracasei subsp. paracasei Lpp123</name>
    <dbReference type="NCBI Taxonomy" id="1256201"/>
    <lineage>
        <taxon>Bacteria</taxon>
        <taxon>Bacillati</taxon>
        <taxon>Bacillota</taxon>
        <taxon>Bacilli</taxon>
        <taxon>Lactobacillales</taxon>
        <taxon>Lactobacillaceae</taxon>
        <taxon>Lacticaseibacillus</taxon>
    </lineage>
</organism>
<protein>
    <submittedName>
        <fullName evidence="1">Multicopper oxidase mco</fullName>
    </submittedName>
</protein>
<comment type="caution">
    <text evidence="1">The sequence shown here is derived from an EMBL/GenBank/DDBJ whole genome shotgun (WGS) entry which is preliminary data.</text>
</comment>
<dbReference type="Proteomes" id="UP000014316">
    <property type="component" value="Unassembled WGS sequence"/>
</dbReference>
<proteinExistence type="predicted"/>
<dbReference type="EMBL" id="ANJW01001068">
    <property type="protein sequence ID" value="EPC47981.1"/>
    <property type="molecule type" value="Genomic_DNA"/>
</dbReference>
<sequence>MKTYTDYFFDEPAFDLHDGGYVPLEVSDAPEKPLN</sequence>